<reference evidence="2" key="1">
    <citation type="journal article" date="2021" name="IMA Fungus">
        <title>Genomic characterization of three marine fungi, including Emericellopsis atlantica sp. nov. with signatures of a generalist lifestyle and marine biomass degradation.</title>
        <authorList>
            <person name="Hagestad O.C."/>
            <person name="Hou L."/>
            <person name="Andersen J.H."/>
            <person name="Hansen E.H."/>
            <person name="Altermark B."/>
            <person name="Li C."/>
            <person name="Kuhnert E."/>
            <person name="Cox R.J."/>
            <person name="Crous P.W."/>
            <person name="Spatafora J.W."/>
            <person name="Lail K."/>
            <person name="Amirebrahimi M."/>
            <person name="Lipzen A."/>
            <person name="Pangilinan J."/>
            <person name="Andreopoulos W."/>
            <person name="Hayes R.D."/>
            <person name="Ng V."/>
            <person name="Grigoriev I.V."/>
            <person name="Jackson S.A."/>
            <person name="Sutton T.D.S."/>
            <person name="Dobson A.D.W."/>
            <person name="Rama T."/>
        </authorList>
    </citation>
    <scope>NUCLEOTIDE SEQUENCE</scope>
    <source>
        <strain evidence="2">TS7</strain>
    </source>
</reference>
<accession>A0A9P7ZNN4</accession>
<feature type="compositionally biased region" description="Low complexity" evidence="1">
    <location>
        <begin position="519"/>
        <end position="529"/>
    </location>
</feature>
<evidence type="ECO:0000313" key="2">
    <source>
        <dbReference type="EMBL" id="KAG9255458.1"/>
    </source>
</evidence>
<evidence type="ECO:0000313" key="3">
    <source>
        <dbReference type="Proteomes" id="UP000887229"/>
    </source>
</evidence>
<evidence type="ECO:0008006" key="4">
    <source>
        <dbReference type="Google" id="ProtNLM"/>
    </source>
</evidence>
<dbReference type="RefSeq" id="XP_046119382.1">
    <property type="nucleotide sequence ID" value="XM_046264936.1"/>
</dbReference>
<gene>
    <name evidence="2" type="ORF">F5Z01DRAFT_673401</name>
</gene>
<sequence>MDSHTPMILPKGFVKNHEDVYNKVAAIELLAPEQAWQFWHDYTVTSKALKDPTARRLENFWWHVVGSDRIQLSGRTLARIFKEISLGPTFVPLKGPPNRWEGNSVPAIPEKYIQQAMEILAREQQQGIPQPQSEIALNNGDARNGLRNVGSSATKPAPSHPILKKPRGPSTSGPRPTARFVSPDVSELDDGLAEDIPSSGSTVTPGIEMRQSVASPPKKKAGTRKFVASKVASKRRPVLPRKNSSQSSAHGEQSTAKVGNTSSSSSRSSGTPQRPISPQREAPMLQPQNKQNAAPGPSEKALGKRPAYQSDESSHVPQKEKTSESSQSATVQRAPGPNKASGNGPVSGSGPHKDEHFSLGQLDNGATLEFTDPRRLRELVAEVKNTTLPRSMKTIPDYPPTNFSPASQSSQVTRPQSLINLAAHSGSSARALSPSTDVPSPQPSVQSNVGSVPMGQSRSHSGYVNRKSSASSVGISRGLFTGATTSTSNMAAQGMIIDQGGSVGSVASTFYDNHGRDLSPSSGGSASPSVLNPYFTPTQPSTSASVPMARTKSHLALLLEREHEKDRGNEARTKKRGSRT</sequence>
<name>A0A9P7ZNN4_9HYPO</name>
<proteinExistence type="predicted"/>
<comment type="caution">
    <text evidence="2">The sequence shown here is derived from an EMBL/GenBank/DDBJ whole genome shotgun (WGS) entry which is preliminary data.</text>
</comment>
<feature type="compositionally biased region" description="Polar residues" evidence="1">
    <location>
        <begin position="535"/>
        <end position="545"/>
    </location>
</feature>
<evidence type="ECO:0000256" key="1">
    <source>
        <dbReference type="SAM" id="MobiDB-lite"/>
    </source>
</evidence>
<dbReference type="EMBL" id="MU251251">
    <property type="protein sequence ID" value="KAG9255458.1"/>
    <property type="molecule type" value="Genomic_DNA"/>
</dbReference>
<feature type="compositionally biased region" description="Polar residues" evidence="1">
    <location>
        <begin position="401"/>
        <end position="469"/>
    </location>
</feature>
<feature type="region of interest" description="Disordered" evidence="1">
    <location>
        <begin position="134"/>
        <end position="370"/>
    </location>
</feature>
<feature type="compositionally biased region" description="Basic and acidic residues" evidence="1">
    <location>
        <begin position="312"/>
        <end position="323"/>
    </location>
</feature>
<feature type="region of interest" description="Disordered" evidence="1">
    <location>
        <begin position="515"/>
        <end position="580"/>
    </location>
</feature>
<feature type="compositionally biased region" description="Basic and acidic residues" evidence="1">
    <location>
        <begin position="559"/>
        <end position="572"/>
    </location>
</feature>
<keyword evidence="3" id="KW-1185">Reference proteome</keyword>
<organism evidence="2 3">
    <name type="scientific">Emericellopsis atlantica</name>
    <dbReference type="NCBI Taxonomy" id="2614577"/>
    <lineage>
        <taxon>Eukaryota</taxon>
        <taxon>Fungi</taxon>
        <taxon>Dikarya</taxon>
        <taxon>Ascomycota</taxon>
        <taxon>Pezizomycotina</taxon>
        <taxon>Sordariomycetes</taxon>
        <taxon>Hypocreomycetidae</taxon>
        <taxon>Hypocreales</taxon>
        <taxon>Bionectriaceae</taxon>
        <taxon>Emericellopsis</taxon>
    </lineage>
</organism>
<dbReference type="GeneID" id="70295839"/>
<dbReference type="AlphaFoldDB" id="A0A9P7ZNN4"/>
<dbReference type="OrthoDB" id="5424234at2759"/>
<protein>
    <recommendedName>
        <fullName evidence="4">Nitrogen regulatory protein areA GATA-like domain-containing protein</fullName>
    </recommendedName>
</protein>
<feature type="region of interest" description="Disordered" evidence="1">
    <location>
        <begin position="390"/>
        <end position="469"/>
    </location>
</feature>
<feature type="compositionally biased region" description="Polar residues" evidence="1">
    <location>
        <begin position="242"/>
        <end position="261"/>
    </location>
</feature>
<dbReference type="Proteomes" id="UP000887229">
    <property type="component" value="Unassembled WGS sequence"/>
</dbReference>